<keyword evidence="3" id="KW-1185">Reference proteome</keyword>
<evidence type="ECO:0000313" key="3">
    <source>
        <dbReference type="Proteomes" id="UP001358417"/>
    </source>
</evidence>
<dbReference type="RefSeq" id="XP_064708500.1">
    <property type="nucleotide sequence ID" value="XM_064855840.1"/>
</dbReference>
<dbReference type="GeneID" id="89980463"/>
<feature type="compositionally biased region" description="Low complexity" evidence="1">
    <location>
        <begin position="115"/>
        <end position="129"/>
    </location>
</feature>
<protein>
    <submittedName>
        <fullName evidence="2">Uncharacterized protein</fullName>
    </submittedName>
</protein>
<evidence type="ECO:0000313" key="2">
    <source>
        <dbReference type="EMBL" id="KAK5056784.1"/>
    </source>
</evidence>
<sequence length="427" mass="47216">MATIAPLSTPMRQPFGILNDSKIRSMQSVKNRQNALTSSSTTSLKRRAASPECSDSENVDPTLLDSLHKRKRSTFNDDVSLSKPRYSLNVMSSAPRRRLDTAATSTPRLNTFIKPSTTPASAPAAAGRSPTRKRQGGLLQSRKRFVPPSFGTKPPSLSMSAALSGTLANRKPKEARQSATIEDSKPKSWFFEIYEESEETQDYKMNEWTMTQSAYGLDISDDESKAKDLLDRGKENVDPNEISIPVTRSMAAAANVKPVLRTARKRKDDMSDEEPRTPLGDLNPSEFYAEGLDATSVVLVHDEPVESEVVVQEAETQETELTSTPQFNFSSTSSLTSKAIDTLDTPSIDQILGTPQFQWDTVIDSRATTAVELDIAINSTSQDVEIWESESAKDENEKVDFEILAEALQRQSPTRIDDENPFALQEL</sequence>
<dbReference type="EMBL" id="JAVRRD010000007">
    <property type="protein sequence ID" value="KAK5056784.1"/>
    <property type="molecule type" value="Genomic_DNA"/>
</dbReference>
<feature type="compositionally biased region" description="Basic and acidic residues" evidence="1">
    <location>
        <begin position="266"/>
        <end position="276"/>
    </location>
</feature>
<dbReference type="AlphaFoldDB" id="A0AAV9NFW1"/>
<name>A0AAV9NFW1_9EURO</name>
<comment type="caution">
    <text evidence="2">The sequence shown here is derived from an EMBL/GenBank/DDBJ whole genome shotgun (WGS) entry which is preliminary data.</text>
</comment>
<proteinExistence type="predicted"/>
<dbReference type="Proteomes" id="UP001358417">
    <property type="component" value="Unassembled WGS sequence"/>
</dbReference>
<feature type="compositionally biased region" description="Basic residues" evidence="1">
    <location>
        <begin position="130"/>
        <end position="145"/>
    </location>
</feature>
<reference evidence="2 3" key="1">
    <citation type="submission" date="2023-08" db="EMBL/GenBank/DDBJ databases">
        <title>Black Yeasts Isolated from many extreme environments.</title>
        <authorList>
            <person name="Coleine C."/>
            <person name="Stajich J.E."/>
            <person name="Selbmann L."/>
        </authorList>
    </citation>
    <scope>NUCLEOTIDE SEQUENCE [LARGE SCALE GENOMIC DNA]</scope>
    <source>
        <strain evidence="2 3">CCFEE 5792</strain>
    </source>
</reference>
<evidence type="ECO:0000256" key="1">
    <source>
        <dbReference type="SAM" id="MobiDB-lite"/>
    </source>
</evidence>
<gene>
    <name evidence="2" type="ORF">LTR84_012316</name>
</gene>
<feature type="region of interest" description="Disordered" evidence="1">
    <location>
        <begin position="262"/>
        <end position="284"/>
    </location>
</feature>
<feature type="compositionally biased region" description="Polar residues" evidence="1">
    <location>
        <begin position="27"/>
        <end position="36"/>
    </location>
</feature>
<feature type="region of interest" description="Disordered" evidence="1">
    <location>
        <begin position="27"/>
        <end position="65"/>
    </location>
</feature>
<accession>A0AAV9NFW1</accession>
<organism evidence="2 3">
    <name type="scientific">Exophiala bonariae</name>
    <dbReference type="NCBI Taxonomy" id="1690606"/>
    <lineage>
        <taxon>Eukaryota</taxon>
        <taxon>Fungi</taxon>
        <taxon>Dikarya</taxon>
        <taxon>Ascomycota</taxon>
        <taxon>Pezizomycotina</taxon>
        <taxon>Eurotiomycetes</taxon>
        <taxon>Chaetothyriomycetidae</taxon>
        <taxon>Chaetothyriales</taxon>
        <taxon>Herpotrichiellaceae</taxon>
        <taxon>Exophiala</taxon>
    </lineage>
</organism>
<feature type="region of interest" description="Disordered" evidence="1">
    <location>
        <begin position="109"/>
        <end position="157"/>
    </location>
</feature>